<dbReference type="InterPro" id="IPR005064">
    <property type="entry name" value="BUG"/>
</dbReference>
<dbReference type="PANTHER" id="PTHR42928">
    <property type="entry name" value="TRICARBOXYLATE-BINDING PROTEIN"/>
    <property type="match status" value="1"/>
</dbReference>
<dbReference type="Proteomes" id="UP000542125">
    <property type="component" value="Unassembled WGS sequence"/>
</dbReference>
<dbReference type="EMBL" id="JACBYR010000001">
    <property type="protein sequence ID" value="NYE81788.1"/>
    <property type="molecule type" value="Genomic_DNA"/>
</dbReference>
<gene>
    <name evidence="2" type="ORF">FHW18_001059</name>
</gene>
<dbReference type="AlphaFoldDB" id="A0A7Y9ISH4"/>
<dbReference type="Pfam" id="PF03401">
    <property type="entry name" value="TctC"/>
    <property type="match status" value="1"/>
</dbReference>
<keyword evidence="3" id="KW-1185">Reference proteome</keyword>
<name>A0A7Y9ISH4_9BURK</name>
<dbReference type="Gene3D" id="3.40.190.10">
    <property type="entry name" value="Periplasmic binding protein-like II"/>
    <property type="match status" value="1"/>
</dbReference>
<dbReference type="PIRSF" id="PIRSF017082">
    <property type="entry name" value="YflP"/>
    <property type="match status" value="1"/>
</dbReference>
<comment type="similarity">
    <text evidence="1">Belongs to the UPF0065 (bug) family.</text>
</comment>
<dbReference type="CDD" id="cd07012">
    <property type="entry name" value="PBP2_Bug_TTT"/>
    <property type="match status" value="1"/>
</dbReference>
<accession>A0A7Y9ISH4</accession>
<dbReference type="PANTHER" id="PTHR42928:SF5">
    <property type="entry name" value="BLR1237 PROTEIN"/>
    <property type="match status" value="1"/>
</dbReference>
<proteinExistence type="inferred from homology"/>
<comment type="caution">
    <text evidence="2">The sequence shown here is derived from an EMBL/GenBank/DDBJ whole genome shotgun (WGS) entry which is preliminary data.</text>
</comment>
<organism evidence="2 3">
    <name type="scientific">Pigmentiphaga litoralis</name>
    <dbReference type="NCBI Taxonomy" id="516702"/>
    <lineage>
        <taxon>Bacteria</taxon>
        <taxon>Pseudomonadati</taxon>
        <taxon>Pseudomonadota</taxon>
        <taxon>Betaproteobacteria</taxon>
        <taxon>Burkholderiales</taxon>
        <taxon>Alcaligenaceae</taxon>
        <taxon>Pigmentiphaga</taxon>
    </lineage>
</organism>
<evidence type="ECO:0000256" key="1">
    <source>
        <dbReference type="ARBA" id="ARBA00006987"/>
    </source>
</evidence>
<evidence type="ECO:0000313" key="2">
    <source>
        <dbReference type="EMBL" id="NYE81788.1"/>
    </source>
</evidence>
<dbReference type="Gene3D" id="3.40.190.150">
    <property type="entry name" value="Bordetella uptake gene, domain 1"/>
    <property type="match status" value="1"/>
</dbReference>
<evidence type="ECO:0000313" key="3">
    <source>
        <dbReference type="Proteomes" id="UP000542125"/>
    </source>
</evidence>
<reference evidence="2 3" key="1">
    <citation type="submission" date="2020-07" db="EMBL/GenBank/DDBJ databases">
        <title>Genomic Encyclopedia of Type Strains, Phase IV (KMG-V): Genome sequencing to study the core and pangenomes of soil and plant-associated prokaryotes.</title>
        <authorList>
            <person name="Whitman W."/>
        </authorList>
    </citation>
    <scope>NUCLEOTIDE SEQUENCE [LARGE SCALE GENOMIC DNA]</scope>
    <source>
        <strain evidence="2 3">SAS40</strain>
    </source>
</reference>
<dbReference type="SUPFAM" id="SSF53850">
    <property type="entry name" value="Periplasmic binding protein-like II"/>
    <property type="match status" value="1"/>
</dbReference>
<dbReference type="InterPro" id="IPR042100">
    <property type="entry name" value="Bug_dom1"/>
</dbReference>
<keyword evidence="2" id="KW-0675">Receptor</keyword>
<protein>
    <submittedName>
        <fullName evidence="2">Tripartite-type tricarboxylate transporter receptor subunit TctC</fullName>
    </submittedName>
</protein>
<sequence>MADVLTRAVSGPLGEALGQTVVVENRPGAGGNVAGAEVARNGRDDHTFLIAPTTTQSVNPFIYTNIPFTFDKDLQPVGLLANSKLFLLARPGLEPKDLASFIAYIKANPKALSFGSAGNGTTPHLAGELLNVGLGAAETHVPYRGAAPAIQDLMAGQIDYAFGPANFLPMVKAGKLRLLGVASRQRAQGYADVPTFAEMGVDRIFADSMFGIYAPASMSADRVRRFNVELNRILSTSRIGAQFAEYGAEAVAKTPAEFQELVRAEKAVFVPVVKALSIKAE</sequence>